<gene>
    <name evidence="8" type="ORF">D0869_00984</name>
</gene>
<keyword evidence="4 6" id="KW-0472">Membrane</keyword>
<dbReference type="AlphaFoldDB" id="A0A3M6XF15"/>
<feature type="transmembrane region" description="Helical" evidence="6">
    <location>
        <begin position="142"/>
        <end position="163"/>
    </location>
</feature>
<organism evidence="8 9">
    <name type="scientific">Hortaea werneckii</name>
    <name type="common">Black yeast</name>
    <name type="synonym">Cladosporium werneckii</name>
    <dbReference type="NCBI Taxonomy" id="91943"/>
    <lineage>
        <taxon>Eukaryota</taxon>
        <taxon>Fungi</taxon>
        <taxon>Dikarya</taxon>
        <taxon>Ascomycota</taxon>
        <taxon>Pezizomycotina</taxon>
        <taxon>Dothideomycetes</taxon>
        <taxon>Dothideomycetidae</taxon>
        <taxon>Mycosphaerellales</taxon>
        <taxon>Teratosphaeriaceae</taxon>
        <taxon>Hortaea</taxon>
    </lineage>
</organism>
<protein>
    <recommendedName>
        <fullName evidence="7">Fatty acid hydroxylase domain-containing protein</fullName>
    </recommendedName>
</protein>
<dbReference type="InterPro" id="IPR006694">
    <property type="entry name" value="Fatty_acid_hydroxylase"/>
</dbReference>
<dbReference type="GO" id="GO:0008610">
    <property type="term" value="P:lipid biosynthetic process"/>
    <property type="evidence" value="ECO:0007669"/>
    <property type="project" value="InterPro"/>
</dbReference>
<dbReference type="InterPro" id="IPR050307">
    <property type="entry name" value="Sterol_Desaturase_Related"/>
</dbReference>
<feature type="compositionally biased region" description="Basic residues" evidence="5">
    <location>
        <begin position="426"/>
        <end position="435"/>
    </location>
</feature>
<sequence length="435" mass="47709">MRPLAMMASLQAARDQVLYYSGYAQGRYLPHSLAELYGRVVSRLTSIIAIPLPLLSFLALPFFGGSPALVNLVIFGLTWSALVASYDPLTVEFGGTLLVRLVCFLAPALSALVFDCAVPSLAKSIKARGKKQLPTNLGRKKLLEVIVVSVFNVFLAVAVQAALELLTTEVLHLRSNIKVTSLVPLPWTILKDVAKGIVLRGVLRYFIHRFLLHTWSTPLKSWHLSWQHSVQLPFSLVATYDHPVVHLLSQWFPVFLPALLFRFHVLTWHVLLAVASLEDLFVYSGYAVLPSSIVLAGMARRADAHFAAVRDEKPAGNFGHLGLLDFMLGTTCNDEADVMDDLQSEAQKHRLEERAESAVQGAMSGLKGEQQPSASPSPGEEVTSRQEDEVDQAGASANNLSGAANDAEIDADKDADEDTQQPGQRRSNRRKARKP</sequence>
<comment type="caution">
    <text evidence="8">The sequence shown here is derived from an EMBL/GenBank/DDBJ whole genome shotgun (WGS) entry which is preliminary data.</text>
</comment>
<proteinExistence type="predicted"/>
<dbReference type="VEuPathDB" id="FungiDB:BTJ68_01560"/>
<accession>A0A3M6XF15</accession>
<evidence type="ECO:0000256" key="5">
    <source>
        <dbReference type="SAM" id="MobiDB-lite"/>
    </source>
</evidence>
<feature type="region of interest" description="Disordered" evidence="5">
    <location>
        <begin position="349"/>
        <end position="435"/>
    </location>
</feature>
<evidence type="ECO:0000256" key="2">
    <source>
        <dbReference type="ARBA" id="ARBA00022692"/>
    </source>
</evidence>
<evidence type="ECO:0000256" key="3">
    <source>
        <dbReference type="ARBA" id="ARBA00022989"/>
    </source>
</evidence>
<feature type="compositionally biased region" description="Acidic residues" evidence="5">
    <location>
        <begin position="407"/>
        <end position="419"/>
    </location>
</feature>
<evidence type="ECO:0000259" key="7">
    <source>
        <dbReference type="Pfam" id="PF04116"/>
    </source>
</evidence>
<dbReference type="GO" id="GO:0016491">
    <property type="term" value="F:oxidoreductase activity"/>
    <property type="evidence" value="ECO:0007669"/>
    <property type="project" value="InterPro"/>
</dbReference>
<reference evidence="8 9" key="1">
    <citation type="journal article" date="2018" name="BMC Genomics">
        <title>Genomic evidence for intraspecific hybridization in a clonal and extremely halotolerant yeast.</title>
        <authorList>
            <person name="Gostincar C."/>
            <person name="Stajich J.E."/>
            <person name="Zupancic J."/>
            <person name="Zalar P."/>
            <person name="Gunde-Cimerman N."/>
        </authorList>
    </citation>
    <scope>NUCLEOTIDE SEQUENCE [LARGE SCALE GENOMIC DNA]</scope>
    <source>
        <strain evidence="8 9">EXF-6656</strain>
    </source>
</reference>
<keyword evidence="2 6" id="KW-0812">Transmembrane</keyword>
<evidence type="ECO:0000256" key="4">
    <source>
        <dbReference type="ARBA" id="ARBA00023136"/>
    </source>
</evidence>
<evidence type="ECO:0000313" key="8">
    <source>
        <dbReference type="EMBL" id="RMX89301.1"/>
    </source>
</evidence>
<dbReference type="PANTHER" id="PTHR11863">
    <property type="entry name" value="STEROL DESATURASE"/>
    <property type="match status" value="1"/>
</dbReference>
<evidence type="ECO:0000313" key="9">
    <source>
        <dbReference type="Proteomes" id="UP000281245"/>
    </source>
</evidence>
<dbReference type="GO" id="GO:0016020">
    <property type="term" value="C:membrane"/>
    <property type="evidence" value="ECO:0007669"/>
    <property type="project" value="UniProtKB-SubCell"/>
</dbReference>
<evidence type="ECO:0000256" key="1">
    <source>
        <dbReference type="ARBA" id="ARBA00004370"/>
    </source>
</evidence>
<name>A0A3M6XF15_HORWE</name>
<feature type="transmembrane region" description="Helical" evidence="6">
    <location>
        <begin position="98"/>
        <end position="121"/>
    </location>
</feature>
<evidence type="ECO:0000256" key="6">
    <source>
        <dbReference type="SAM" id="Phobius"/>
    </source>
</evidence>
<dbReference type="Pfam" id="PF04116">
    <property type="entry name" value="FA_hydroxylase"/>
    <property type="match status" value="1"/>
</dbReference>
<dbReference type="EMBL" id="QWIJ01000034">
    <property type="protein sequence ID" value="RMX89301.1"/>
    <property type="molecule type" value="Genomic_DNA"/>
</dbReference>
<keyword evidence="3 6" id="KW-1133">Transmembrane helix</keyword>
<feature type="domain" description="Fatty acid hydroxylase" evidence="7">
    <location>
        <begin position="195"/>
        <end position="330"/>
    </location>
</feature>
<dbReference type="Proteomes" id="UP000281245">
    <property type="component" value="Unassembled WGS sequence"/>
</dbReference>
<feature type="compositionally biased region" description="Low complexity" evidence="5">
    <location>
        <begin position="393"/>
        <end position="406"/>
    </location>
</feature>
<comment type="subcellular location">
    <subcellularLocation>
        <location evidence="1">Membrane</location>
    </subcellularLocation>
</comment>
<feature type="transmembrane region" description="Helical" evidence="6">
    <location>
        <begin position="68"/>
        <end position="86"/>
    </location>
</feature>
<dbReference type="GO" id="GO:0005506">
    <property type="term" value="F:iron ion binding"/>
    <property type="evidence" value="ECO:0007669"/>
    <property type="project" value="InterPro"/>
</dbReference>
<dbReference type="OrthoDB" id="408954at2759"/>